<dbReference type="RefSeq" id="XP_035675955.1">
    <property type="nucleotide sequence ID" value="XM_035820062.1"/>
</dbReference>
<sequence length="275" mass="30281">MVPCDLALEHKMGTLKAANDLLILGQFEEALDLSKNELKGLPDDKRDSRLAESLSVVAVQAFAELNRWQEVLPFVQDVFGGLEKIPPQVLQLCIALHAKMQDFAPITMVTEAWLAAPGNQEAGGLTRVAETYILLVLLPHSKFDDIRALVEGHPIIMEDKRKAFLQLVETEDRSVVEREDQTRCQGAASANKEQGASYGAWVAMMSWVKSSVSHTSPSRHVTTAVLLAVIGVVLALTLKKRKATTGSRQDMLTTLGGKLAWLWQQLFAPYHLANS</sequence>
<feature type="transmembrane region" description="Helical" evidence="1">
    <location>
        <begin position="220"/>
        <end position="238"/>
    </location>
</feature>
<evidence type="ECO:0000313" key="3">
    <source>
        <dbReference type="RefSeq" id="XP_035675955.1"/>
    </source>
</evidence>
<dbReference type="PANTHER" id="PTHR16262">
    <property type="entry name" value="PEROXISOME ASSEMBLY PROTEIN 26"/>
    <property type="match status" value="1"/>
</dbReference>
<keyword evidence="1" id="KW-1133">Transmembrane helix</keyword>
<evidence type="ECO:0000313" key="2">
    <source>
        <dbReference type="Proteomes" id="UP000001554"/>
    </source>
</evidence>
<protein>
    <submittedName>
        <fullName evidence="3">Peroxisome assembly protein 26-like isoform X2</fullName>
    </submittedName>
</protein>
<name>A0A9J7L5N8_BRAFL</name>
<organism evidence="2 3">
    <name type="scientific">Branchiostoma floridae</name>
    <name type="common">Florida lancelet</name>
    <name type="synonym">Amphioxus</name>
    <dbReference type="NCBI Taxonomy" id="7739"/>
    <lineage>
        <taxon>Eukaryota</taxon>
        <taxon>Metazoa</taxon>
        <taxon>Chordata</taxon>
        <taxon>Cephalochordata</taxon>
        <taxon>Leptocardii</taxon>
        <taxon>Amphioxiformes</taxon>
        <taxon>Branchiostomatidae</taxon>
        <taxon>Branchiostoma</taxon>
    </lineage>
</organism>
<gene>
    <name evidence="3" type="primary">LOC118415437</name>
</gene>
<accession>A0A9J7L5N8</accession>
<reference evidence="3" key="2">
    <citation type="submission" date="2025-08" db="UniProtKB">
        <authorList>
            <consortium name="RefSeq"/>
        </authorList>
    </citation>
    <scope>IDENTIFICATION</scope>
    <source>
        <strain evidence="3">S238N-H82</strain>
        <tissue evidence="3">Testes</tissue>
    </source>
</reference>
<proteinExistence type="predicted"/>
<dbReference type="PANTHER" id="PTHR16262:SF2">
    <property type="entry name" value="PEROXISOME ASSEMBLY PROTEIN 26"/>
    <property type="match status" value="1"/>
</dbReference>
<dbReference type="GO" id="GO:0005778">
    <property type="term" value="C:peroxisomal membrane"/>
    <property type="evidence" value="ECO:0007669"/>
    <property type="project" value="InterPro"/>
</dbReference>
<dbReference type="Proteomes" id="UP000001554">
    <property type="component" value="Chromosome 5"/>
</dbReference>
<keyword evidence="1" id="KW-0472">Membrane</keyword>
<keyword evidence="2" id="KW-1185">Reference proteome</keyword>
<reference evidence="2" key="1">
    <citation type="journal article" date="2020" name="Nat. Ecol. Evol.">
        <title>Deeply conserved synteny resolves early events in vertebrate evolution.</title>
        <authorList>
            <person name="Simakov O."/>
            <person name="Marletaz F."/>
            <person name="Yue J.X."/>
            <person name="O'Connell B."/>
            <person name="Jenkins J."/>
            <person name="Brandt A."/>
            <person name="Calef R."/>
            <person name="Tung C.H."/>
            <person name="Huang T.K."/>
            <person name="Schmutz J."/>
            <person name="Satoh N."/>
            <person name="Yu J.K."/>
            <person name="Putnam N.H."/>
            <person name="Green R.E."/>
            <person name="Rokhsar D.S."/>
        </authorList>
    </citation>
    <scope>NUCLEOTIDE SEQUENCE [LARGE SCALE GENOMIC DNA]</scope>
    <source>
        <strain evidence="2">S238N-H82</strain>
    </source>
</reference>
<dbReference type="AlphaFoldDB" id="A0A9J7L5N8"/>
<dbReference type="GeneID" id="118415437"/>
<evidence type="ECO:0000256" key="1">
    <source>
        <dbReference type="SAM" id="Phobius"/>
    </source>
</evidence>
<dbReference type="GO" id="GO:0045046">
    <property type="term" value="P:protein import into peroxisome membrane"/>
    <property type="evidence" value="ECO:0007669"/>
    <property type="project" value="InterPro"/>
</dbReference>
<dbReference type="InterPro" id="IPR010797">
    <property type="entry name" value="Pex26"/>
</dbReference>
<dbReference type="Pfam" id="PF07163">
    <property type="entry name" value="Pex26"/>
    <property type="match status" value="1"/>
</dbReference>
<keyword evidence="1" id="KW-0812">Transmembrane</keyword>
<dbReference type="GO" id="GO:0044877">
    <property type="term" value="F:protein-containing complex binding"/>
    <property type="evidence" value="ECO:0007669"/>
    <property type="project" value="InterPro"/>
</dbReference>